<dbReference type="OrthoDB" id="3572539at2"/>
<dbReference type="AlphaFoldDB" id="A0A239HP39"/>
<dbReference type="InterPro" id="IPR002761">
    <property type="entry name" value="Diphthami_syn_dom"/>
</dbReference>
<accession>A0A239HP39</accession>
<evidence type="ECO:0000313" key="2">
    <source>
        <dbReference type="EMBL" id="SNS83072.1"/>
    </source>
</evidence>
<evidence type="ECO:0000259" key="1">
    <source>
        <dbReference type="Pfam" id="PF01902"/>
    </source>
</evidence>
<protein>
    <submittedName>
        <fullName evidence="2">MJ0570-related uncharacterized domain-containing protein</fullName>
    </submittedName>
</protein>
<dbReference type="CDD" id="cd01994">
    <property type="entry name" value="AANH_PF0828-like"/>
    <property type="match status" value="1"/>
</dbReference>
<gene>
    <name evidence="2" type="ORF">SAMN05421640_1422</name>
</gene>
<dbReference type="EMBL" id="FZPD01000002">
    <property type="protein sequence ID" value="SNS83072.1"/>
    <property type="molecule type" value="Genomic_DNA"/>
</dbReference>
<organism evidence="2 3">
    <name type="scientific">Ekhidna lutea</name>
    <dbReference type="NCBI Taxonomy" id="447679"/>
    <lineage>
        <taxon>Bacteria</taxon>
        <taxon>Pseudomonadati</taxon>
        <taxon>Bacteroidota</taxon>
        <taxon>Cytophagia</taxon>
        <taxon>Cytophagales</taxon>
        <taxon>Reichenbachiellaceae</taxon>
        <taxon>Ekhidna</taxon>
    </lineage>
</organism>
<dbReference type="Gene3D" id="3.40.50.620">
    <property type="entry name" value="HUPs"/>
    <property type="match status" value="1"/>
</dbReference>
<name>A0A239HP39_EKHLU</name>
<sequence>MPDKTAFFWSSGKDSAFALHQILNNTAYKVEHLITTINKDLNRVTMHGTPIELLKKQLDSIGLPYSFMKLSTSATMEEYEAMIQSSMHMISNKGITNAAFGDIFLEDLRDYRINQMNSLGFQSLFPIWKRDTKELINEFINHGFKAVVVCVNEVMGPDFLGREIDHSFLKDLPKGIDPCGENGEFHTFCYDGPIFREPINFHLGEKVKRYYPNPTGEGEVDFWFQDLMA</sequence>
<dbReference type="SUPFAM" id="SSF52402">
    <property type="entry name" value="Adenine nucleotide alpha hydrolases-like"/>
    <property type="match status" value="1"/>
</dbReference>
<feature type="domain" description="Diphthamide synthase" evidence="1">
    <location>
        <begin position="4"/>
        <end position="206"/>
    </location>
</feature>
<dbReference type="Proteomes" id="UP000198393">
    <property type="component" value="Unassembled WGS sequence"/>
</dbReference>
<proteinExistence type="predicted"/>
<dbReference type="Pfam" id="PF01902">
    <property type="entry name" value="Diphthami_syn_2"/>
    <property type="match status" value="1"/>
</dbReference>
<dbReference type="NCBIfam" id="TIGR00290">
    <property type="entry name" value="MJ0570_dom"/>
    <property type="match status" value="1"/>
</dbReference>
<evidence type="ECO:0000313" key="3">
    <source>
        <dbReference type="Proteomes" id="UP000198393"/>
    </source>
</evidence>
<dbReference type="Gene3D" id="3.90.1490.10">
    <property type="entry name" value="putative n-type atp pyrophosphatase, domain 2"/>
    <property type="match status" value="1"/>
</dbReference>
<dbReference type="InterPro" id="IPR014729">
    <property type="entry name" value="Rossmann-like_a/b/a_fold"/>
</dbReference>
<reference evidence="2 3" key="1">
    <citation type="submission" date="2017-06" db="EMBL/GenBank/DDBJ databases">
        <authorList>
            <person name="Kim H.J."/>
            <person name="Triplett B.A."/>
        </authorList>
    </citation>
    <scope>NUCLEOTIDE SEQUENCE [LARGE SCALE GENOMIC DNA]</scope>
    <source>
        <strain evidence="2 3">DSM 19307</strain>
    </source>
</reference>
<dbReference type="RefSeq" id="WP_089356159.1">
    <property type="nucleotide sequence ID" value="NZ_FZPD01000002.1"/>
</dbReference>
<keyword evidence="3" id="KW-1185">Reference proteome</keyword>